<evidence type="ECO:0000313" key="2">
    <source>
        <dbReference type="EMBL" id="JAH63240.1"/>
    </source>
</evidence>
<sequence>MFLGFWVLINVFVQKFSLSQTIFMVFGSSDITAPVPFNGSAK</sequence>
<name>A0A0E9UDF2_ANGAN</name>
<feature type="chain" id="PRO_5002433130" evidence="1">
    <location>
        <begin position="20"/>
        <end position="42"/>
    </location>
</feature>
<reference evidence="2" key="1">
    <citation type="submission" date="2014-11" db="EMBL/GenBank/DDBJ databases">
        <authorList>
            <person name="Amaro Gonzalez C."/>
        </authorList>
    </citation>
    <scope>NUCLEOTIDE SEQUENCE</scope>
</reference>
<accession>A0A0E9UDF2</accession>
<evidence type="ECO:0000256" key="1">
    <source>
        <dbReference type="SAM" id="SignalP"/>
    </source>
</evidence>
<protein>
    <submittedName>
        <fullName evidence="2">Uncharacterized protein</fullName>
    </submittedName>
</protein>
<keyword evidence="1" id="KW-0732">Signal</keyword>
<reference evidence="2" key="2">
    <citation type="journal article" date="2015" name="Fish Shellfish Immunol.">
        <title>Early steps in the European eel (Anguilla anguilla)-Vibrio vulnificus interaction in the gills: Role of the RtxA13 toxin.</title>
        <authorList>
            <person name="Callol A."/>
            <person name="Pajuelo D."/>
            <person name="Ebbesson L."/>
            <person name="Teles M."/>
            <person name="MacKenzie S."/>
            <person name="Amaro C."/>
        </authorList>
    </citation>
    <scope>NUCLEOTIDE SEQUENCE</scope>
</reference>
<organism evidence="2">
    <name type="scientific">Anguilla anguilla</name>
    <name type="common">European freshwater eel</name>
    <name type="synonym">Muraena anguilla</name>
    <dbReference type="NCBI Taxonomy" id="7936"/>
    <lineage>
        <taxon>Eukaryota</taxon>
        <taxon>Metazoa</taxon>
        <taxon>Chordata</taxon>
        <taxon>Craniata</taxon>
        <taxon>Vertebrata</taxon>
        <taxon>Euteleostomi</taxon>
        <taxon>Actinopterygii</taxon>
        <taxon>Neopterygii</taxon>
        <taxon>Teleostei</taxon>
        <taxon>Anguilliformes</taxon>
        <taxon>Anguillidae</taxon>
        <taxon>Anguilla</taxon>
    </lineage>
</organism>
<dbReference type="EMBL" id="GBXM01045337">
    <property type="protein sequence ID" value="JAH63240.1"/>
    <property type="molecule type" value="Transcribed_RNA"/>
</dbReference>
<feature type="signal peptide" evidence="1">
    <location>
        <begin position="1"/>
        <end position="19"/>
    </location>
</feature>
<dbReference type="AlphaFoldDB" id="A0A0E9UDF2"/>
<proteinExistence type="predicted"/>